<dbReference type="EMBL" id="VOHT01000002">
    <property type="protein sequence ID" value="TWV51263.1"/>
    <property type="molecule type" value="Genomic_DNA"/>
</dbReference>
<dbReference type="RefSeq" id="WP_146331753.1">
    <property type="nucleotide sequence ID" value="NZ_VOHT01000002.1"/>
</dbReference>
<name>A0AB38PRN3_BACFG</name>
<evidence type="ECO:0000313" key="3">
    <source>
        <dbReference type="Proteomes" id="UP000315444"/>
    </source>
</evidence>
<evidence type="ECO:0008006" key="5">
    <source>
        <dbReference type="Google" id="ProtNLM"/>
    </source>
</evidence>
<reference evidence="1 3" key="1">
    <citation type="submission" date="2019-07" db="EMBL/GenBank/DDBJ databases">
        <title>Genome sequencing of Bacteroides fragilis.</title>
        <authorList>
            <person name="Galasyn E.V."/>
            <person name="Ruoff K.L."/>
            <person name="Price C.E."/>
            <person name="Valls R.A."/>
            <person name="O'Toole G.A."/>
        </authorList>
    </citation>
    <scope>NUCLEOTIDE SEQUENCE [LARGE SCALE GENOMIC DNA]</scope>
    <source>
        <strain evidence="1 3">AD135F_1B</strain>
    </source>
</reference>
<dbReference type="Pfam" id="PF14055">
    <property type="entry name" value="NVEALA"/>
    <property type="match status" value="1"/>
</dbReference>
<gene>
    <name evidence="2" type="ORF">FSA03_06520</name>
    <name evidence="1" type="ORF">FSA06_11460</name>
</gene>
<evidence type="ECO:0000313" key="2">
    <source>
        <dbReference type="EMBL" id="TWV51263.1"/>
    </source>
</evidence>
<dbReference type="InterPro" id="IPR025905">
    <property type="entry name" value="NVEALA"/>
</dbReference>
<dbReference type="AlphaFoldDB" id="A0AB38PRN3"/>
<comment type="caution">
    <text evidence="2">The sequence shown here is derived from an EMBL/GenBank/DDBJ whole genome shotgun (WGS) entry which is preliminary data.</text>
</comment>
<evidence type="ECO:0000313" key="4">
    <source>
        <dbReference type="Proteomes" id="UP000319026"/>
    </source>
</evidence>
<evidence type="ECO:0000313" key="1">
    <source>
        <dbReference type="EMBL" id="TWV41644.1"/>
    </source>
</evidence>
<accession>A0AB38PRN3</accession>
<protein>
    <recommendedName>
        <fullName evidence="5">NVEALA family protein</fullName>
    </recommendedName>
</protein>
<proteinExistence type="predicted"/>
<sequence>MKKTLKVAILLIAILSMGYWMPVKQVRDLNSLSLQNVEALASGETPIYTSCIGTGSVDCPIQHDKVKYVSQGFSLDY</sequence>
<organism evidence="2 4">
    <name type="scientific">Bacteroides fragilis</name>
    <dbReference type="NCBI Taxonomy" id="817"/>
    <lineage>
        <taxon>Bacteria</taxon>
        <taxon>Pseudomonadati</taxon>
        <taxon>Bacteroidota</taxon>
        <taxon>Bacteroidia</taxon>
        <taxon>Bacteroidales</taxon>
        <taxon>Bacteroidaceae</taxon>
        <taxon>Bacteroides</taxon>
    </lineage>
</organism>
<dbReference type="Proteomes" id="UP000315444">
    <property type="component" value="Unassembled WGS sequence"/>
</dbReference>
<dbReference type="EMBL" id="VOHV01000004">
    <property type="protein sequence ID" value="TWV41644.1"/>
    <property type="molecule type" value="Genomic_DNA"/>
</dbReference>
<dbReference type="Proteomes" id="UP000319026">
    <property type="component" value="Unassembled WGS sequence"/>
</dbReference>
<reference evidence="2 4" key="2">
    <citation type="submission" date="2019-07" db="EMBL/GenBank/DDBJ databases">
        <title>Genome Sequencing of Bacteroides fragilis.</title>
        <authorList>
            <person name="Pinto K.M."/>
            <person name="Ruoff K.L."/>
            <person name="Price C.E."/>
            <person name="Valls R.A."/>
            <person name="O'Toole G.A."/>
        </authorList>
    </citation>
    <scope>NUCLEOTIDE SEQUENCE [LARGE SCALE GENOMIC DNA]</scope>
    <source>
        <strain evidence="2 4">AD135F_3B</strain>
    </source>
</reference>